<feature type="region of interest" description="Disordered" evidence="1">
    <location>
        <begin position="1"/>
        <end position="23"/>
    </location>
</feature>
<dbReference type="EMBL" id="CALNXI010001001">
    <property type="protein sequence ID" value="CAH3150960.1"/>
    <property type="molecule type" value="Genomic_DNA"/>
</dbReference>
<name>A0ABN8PUZ1_9CNID</name>
<evidence type="ECO:0000313" key="3">
    <source>
        <dbReference type="Proteomes" id="UP001159427"/>
    </source>
</evidence>
<comment type="caution">
    <text evidence="2">The sequence shown here is derived from an EMBL/GenBank/DDBJ whole genome shotgun (WGS) entry which is preliminary data.</text>
</comment>
<accession>A0ABN8PUZ1</accession>
<gene>
    <name evidence="2" type="ORF">PEVE_00000258</name>
</gene>
<evidence type="ECO:0000313" key="2">
    <source>
        <dbReference type="EMBL" id="CAH3150960.1"/>
    </source>
</evidence>
<dbReference type="Proteomes" id="UP001159427">
    <property type="component" value="Unassembled WGS sequence"/>
</dbReference>
<reference evidence="2 3" key="1">
    <citation type="submission" date="2022-05" db="EMBL/GenBank/DDBJ databases">
        <authorList>
            <consortium name="Genoscope - CEA"/>
            <person name="William W."/>
        </authorList>
    </citation>
    <scope>NUCLEOTIDE SEQUENCE [LARGE SCALE GENOMIC DNA]</scope>
</reference>
<sequence>QGRQRSQDEAGPSASGEQSSTRGEVVKNFRNLFASYSAASPSQSSHPPPAKRQKSFYVPKETWTHEFFCLADCARVDSPSRKEKLELQFAGLGRKKIVFGSKDSTLQSLVLLRPPASVGNSVEFLRDESGLGQALAYIRPLQRSLDVSLHAEEVSRSANINM</sequence>
<protein>
    <submittedName>
        <fullName evidence="2">Uncharacterized protein</fullName>
    </submittedName>
</protein>
<organism evidence="2 3">
    <name type="scientific">Porites evermanni</name>
    <dbReference type="NCBI Taxonomy" id="104178"/>
    <lineage>
        <taxon>Eukaryota</taxon>
        <taxon>Metazoa</taxon>
        <taxon>Cnidaria</taxon>
        <taxon>Anthozoa</taxon>
        <taxon>Hexacorallia</taxon>
        <taxon>Scleractinia</taxon>
        <taxon>Fungiina</taxon>
        <taxon>Poritidae</taxon>
        <taxon>Porites</taxon>
    </lineage>
</organism>
<proteinExistence type="predicted"/>
<feature type="non-terminal residue" evidence="2">
    <location>
        <position position="1"/>
    </location>
</feature>
<keyword evidence="3" id="KW-1185">Reference proteome</keyword>
<evidence type="ECO:0000256" key="1">
    <source>
        <dbReference type="SAM" id="MobiDB-lite"/>
    </source>
</evidence>